<comment type="cofactor">
    <cofactor evidence="1">
        <name>[4Fe-4S] cluster</name>
        <dbReference type="ChEBI" id="CHEBI:49883"/>
    </cofactor>
</comment>
<dbReference type="Gene3D" id="3.20.20.70">
    <property type="entry name" value="Aldolase class I"/>
    <property type="match status" value="1"/>
</dbReference>
<name>A0A653AC01_UNCDX</name>
<evidence type="ECO:0000256" key="1">
    <source>
        <dbReference type="ARBA" id="ARBA00001966"/>
    </source>
</evidence>
<sequence>MEQGKYLFGPVPSRRFRRSLGVDLTPYKTCSLDRVYCQIRRTTSRTVVPGEYVPAQEVIAEIGAWFGNGGTAIYITLSGSGEPTLHARFGEVLEFIRSRGEIPAVLLSNWTQFHLPQVREAAWKADVVKVTLSAWDQASFGMTKIQALSTSPINTSVMVGPVPKSTCVVR</sequence>
<keyword evidence="2" id="KW-0411">Iron-sulfur</keyword>
<evidence type="ECO:0000313" key="3">
    <source>
        <dbReference type="EMBL" id="VBB45429.1"/>
    </source>
</evidence>
<evidence type="ECO:0000256" key="2">
    <source>
        <dbReference type="ARBA" id="ARBA00022485"/>
    </source>
</evidence>
<keyword evidence="2" id="KW-0479">Metal-binding</keyword>
<dbReference type="InterPro" id="IPR013785">
    <property type="entry name" value="Aldolase_TIM"/>
</dbReference>
<dbReference type="EMBL" id="UPXX01000029">
    <property type="protein sequence ID" value="VBB45429.1"/>
    <property type="molecule type" value="Genomic_DNA"/>
</dbReference>
<organism evidence="3">
    <name type="scientific">Uncultured Desulfatiglans sp</name>
    <dbReference type="NCBI Taxonomy" id="1748965"/>
    <lineage>
        <taxon>Bacteria</taxon>
        <taxon>Pseudomonadati</taxon>
        <taxon>Thermodesulfobacteriota</taxon>
        <taxon>Desulfobacteria</taxon>
        <taxon>Desulfatiglandales</taxon>
        <taxon>Desulfatiglandaceae</taxon>
        <taxon>Desulfatiglans</taxon>
        <taxon>environmental samples</taxon>
    </lineage>
</organism>
<dbReference type="GO" id="GO:0051539">
    <property type="term" value="F:4 iron, 4 sulfur cluster binding"/>
    <property type="evidence" value="ECO:0007669"/>
    <property type="project" value="UniProtKB-KW"/>
</dbReference>
<reference evidence="3" key="1">
    <citation type="submission" date="2018-07" db="EMBL/GenBank/DDBJ databases">
        <authorList>
            <consortium name="Genoscope - CEA"/>
            <person name="William W."/>
        </authorList>
    </citation>
    <scope>NUCLEOTIDE SEQUENCE</scope>
    <source>
        <strain evidence="3">IK1</strain>
    </source>
</reference>
<keyword evidence="2" id="KW-0004">4Fe-4S</keyword>
<gene>
    <name evidence="3" type="ORF">TRIP_B350380</name>
</gene>
<proteinExistence type="predicted"/>
<dbReference type="PANTHER" id="PTHR43787:SF11">
    <property type="entry name" value="UPF0026 PROTEIN SLR1464"/>
    <property type="match status" value="1"/>
</dbReference>
<protein>
    <recommendedName>
        <fullName evidence="4">Radical SAM core domain-containing protein</fullName>
    </recommendedName>
</protein>
<evidence type="ECO:0008006" key="4">
    <source>
        <dbReference type="Google" id="ProtNLM"/>
    </source>
</evidence>
<dbReference type="PANTHER" id="PTHR43787">
    <property type="entry name" value="FEMO COFACTOR BIOSYNTHESIS PROTEIN NIFB-RELATED"/>
    <property type="match status" value="1"/>
</dbReference>
<dbReference type="AlphaFoldDB" id="A0A653AC01"/>
<dbReference type="SUPFAM" id="SSF102114">
    <property type="entry name" value="Radical SAM enzymes"/>
    <property type="match status" value="1"/>
</dbReference>
<accession>A0A653AC01</accession>
<dbReference type="InterPro" id="IPR058240">
    <property type="entry name" value="rSAM_sf"/>
</dbReference>
<keyword evidence="2" id="KW-0408">Iron</keyword>